<dbReference type="SUPFAM" id="SSF50447">
    <property type="entry name" value="Translation proteins"/>
    <property type="match status" value="1"/>
</dbReference>
<evidence type="ECO:0000256" key="3">
    <source>
        <dbReference type="ARBA" id="ARBA00022946"/>
    </source>
</evidence>
<dbReference type="Gene3D" id="3.30.160.810">
    <property type="match status" value="1"/>
</dbReference>
<evidence type="ECO:0000256" key="6">
    <source>
        <dbReference type="ARBA" id="ARBA00023274"/>
    </source>
</evidence>
<dbReference type="PANTHER" id="PTHR11229:SF8">
    <property type="entry name" value="LARGE RIBOSOMAL SUBUNIT PROTEIN UL3M"/>
    <property type="match status" value="1"/>
</dbReference>
<keyword evidence="3" id="KW-0809">Transit peptide</keyword>
<dbReference type="InterPro" id="IPR019926">
    <property type="entry name" value="Ribosomal_uL3_CS"/>
</dbReference>
<dbReference type="NCBIfam" id="TIGR03625">
    <property type="entry name" value="L3_bact"/>
    <property type="match status" value="1"/>
</dbReference>
<dbReference type="FunFam" id="3.30.160.810:FF:000001">
    <property type="entry name" value="50S ribosomal protein L3"/>
    <property type="match status" value="1"/>
</dbReference>
<evidence type="ECO:0000256" key="8">
    <source>
        <dbReference type="RuleBase" id="RU003905"/>
    </source>
</evidence>
<keyword evidence="6 8" id="KW-0687">Ribonucleoprotein</keyword>
<evidence type="ECO:0000256" key="9">
    <source>
        <dbReference type="SAM" id="MobiDB-lite"/>
    </source>
</evidence>
<evidence type="ECO:0000256" key="5">
    <source>
        <dbReference type="ARBA" id="ARBA00023128"/>
    </source>
</evidence>
<keyword evidence="5" id="KW-0496">Mitochondrion</keyword>
<feature type="region of interest" description="Disordered" evidence="9">
    <location>
        <begin position="205"/>
        <end position="229"/>
    </location>
</feature>
<evidence type="ECO:0000256" key="4">
    <source>
        <dbReference type="ARBA" id="ARBA00022980"/>
    </source>
</evidence>
<comment type="subcellular location">
    <subcellularLocation>
        <location evidence="1">Mitochondrion</location>
    </subcellularLocation>
</comment>
<comment type="similarity">
    <text evidence="2 8">Belongs to the universal ribosomal protein uL3 family.</text>
</comment>
<evidence type="ECO:0000256" key="1">
    <source>
        <dbReference type="ARBA" id="ARBA00004173"/>
    </source>
</evidence>
<sequence length="326" mass="34477">MSSARALARLSKAFASQCSTSGAFAPSASATAWFVGESSPRIAPSIGRGFATSARAVDAIFRAPNPYRVARDAQQRRTGALAVKCGMTCDWDAWGARVPLTVLWIDACEVVSVKTAEKHGYDAVQVGYGSKKPKQITKAELGHFVKQGVGIKRALAEFRVSADGALDVGQSITAAHFIAGQYVDISGVTKGKGFQGPMKRWGFSGQPASHGNTKKHRAHGSIGQCQDPGRVFKGKKMAGRMGGRNRTVQSVWVYKIDADKNLVYVKGQIPGNAGTMVKIKDALRKAPKLGGDDGAPFPTRELGTASGVSVADPGPDPYIVDARDEA</sequence>
<evidence type="ECO:0000256" key="2">
    <source>
        <dbReference type="ARBA" id="ARBA00006540"/>
    </source>
</evidence>
<organism evidence="10">
    <name type="scientific">Ostreococcus mediterraneus</name>
    <dbReference type="NCBI Taxonomy" id="1486918"/>
    <lineage>
        <taxon>Eukaryota</taxon>
        <taxon>Viridiplantae</taxon>
        <taxon>Chlorophyta</taxon>
        <taxon>Mamiellophyceae</taxon>
        <taxon>Mamiellales</taxon>
        <taxon>Bathycoccaceae</taxon>
        <taxon>Ostreococcus</taxon>
    </lineage>
</organism>
<dbReference type="GO" id="GO:0005762">
    <property type="term" value="C:mitochondrial large ribosomal subunit"/>
    <property type="evidence" value="ECO:0007669"/>
    <property type="project" value="TreeGrafter"/>
</dbReference>
<feature type="region of interest" description="Disordered" evidence="9">
    <location>
        <begin position="289"/>
        <end position="326"/>
    </location>
</feature>
<dbReference type="PROSITE" id="PS00474">
    <property type="entry name" value="RIBOSOMAL_L3"/>
    <property type="match status" value="1"/>
</dbReference>
<evidence type="ECO:0000256" key="7">
    <source>
        <dbReference type="ARBA" id="ARBA00035209"/>
    </source>
</evidence>
<dbReference type="Pfam" id="PF00297">
    <property type="entry name" value="Ribosomal_L3"/>
    <property type="match status" value="1"/>
</dbReference>
<dbReference type="FunFam" id="2.40.30.10:FF:000004">
    <property type="entry name" value="50S ribosomal protein L3"/>
    <property type="match status" value="1"/>
</dbReference>
<reference evidence="10" key="1">
    <citation type="submission" date="2021-01" db="EMBL/GenBank/DDBJ databases">
        <authorList>
            <person name="Corre E."/>
            <person name="Pelletier E."/>
            <person name="Niang G."/>
            <person name="Scheremetjew M."/>
            <person name="Finn R."/>
            <person name="Kale V."/>
            <person name="Holt S."/>
            <person name="Cochrane G."/>
            <person name="Meng A."/>
            <person name="Brown T."/>
            <person name="Cohen L."/>
        </authorList>
    </citation>
    <scope>NUCLEOTIDE SEQUENCE</scope>
    <source>
        <strain evidence="10">Clade-D-RCC2572</strain>
    </source>
</reference>
<dbReference type="HAMAP" id="MF_01325_B">
    <property type="entry name" value="Ribosomal_uL3_B"/>
    <property type="match status" value="1"/>
</dbReference>
<dbReference type="PANTHER" id="PTHR11229">
    <property type="entry name" value="50S RIBOSOMAL PROTEIN L3"/>
    <property type="match status" value="1"/>
</dbReference>
<name>A0A6T5TA11_9CHLO</name>
<dbReference type="EMBL" id="HBEW01000770">
    <property type="protein sequence ID" value="CAD8576383.1"/>
    <property type="molecule type" value="Transcribed_RNA"/>
</dbReference>
<dbReference type="InterPro" id="IPR019927">
    <property type="entry name" value="Ribosomal_uL3_bac/org-type"/>
</dbReference>
<dbReference type="Gene3D" id="2.40.30.10">
    <property type="entry name" value="Translation factors"/>
    <property type="match status" value="1"/>
</dbReference>
<accession>A0A6T5TA11</accession>
<proteinExistence type="inferred from homology"/>
<dbReference type="InterPro" id="IPR009000">
    <property type="entry name" value="Transl_B-barrel_sf"/>
</dbReference>
<dbReference type="AlphaFoldDB" id="A0A6T5TA11"/>
<protein>
    <recommendedName>
        <fullName evidence="7">Large ribosomal subunit protein uL3m</fullName>
    </recommendedName>
</protein>
<dbReference type="GO" id="GO:0003735">
    <property type="term" value="F:structural constituent of ribosome"/>
    <property type="evidence" value="ECO:0007669"/>
    <property type="project" value="InterPro"/>
</dbReference>
<dbReference type="InterPro" id="IPR000597">
    <property type="entry name" value="Ribosomal_uL3"/>
</dbReference>
<gene>
    <name evidence="10" type="ORF">OMED0929_LOCUS648</name>
</gene>
<keyword evidence="4 8" id="KW-0689">Ribosomal protein</keyword>
<dbReference type="GO" id="GO:0006412">
    <property type="term" value="P:translation"/>
    <property type="evidence" value="ECO:0007669"/>
    <property type="project" value="InterPro"/>
</dbReference>
<evidence type="ECO:0000313" key="10">
    <source>
        <dbReference type="EMBL" id="CAD8576383.1"/>
    </source>
</evidence>